<dbReference type="PANTHER" id="PTHR11360">
    <property type="entry name" value="MONOCARBOXYLATE TRANSPORTER"/>
    <property type="match status" value="1"/>
</dbReference>
<feature type="transmembrane region" description="Helical" evidence="4">
    <location>
        <begin position="508"/>
        <end position="527"/>
    </location>
</feature>
<dbReference type="InterPro" id="IPR020846">
    <property type="entry name" value="MFS_dom"/>
</dbReference>
<dbReference type="GO" id="GO:0016020">
    <property type="term" value="C:membrane"/>
    <property type="evidence" value="ECO:0007669"/>
    <property type="project" value="UniProtKB-SubCell"/>
</dbReference>
<comment type="similarity">
    <text evidence="2">Belongs to the major facilitator superfamily. Monocarboxylate porter (TC 2.A.1.13) family.</text>
</comment>
<dbReference type="CDD" id="cd17352">
    <property type="entry name" value="MFS_MCT_SLC16"/>
    <property type="match status" value="1"/>
</dbReference>
<comment type="caution">
    <text evidence="6">The sequence shown here is derived from an EMBL/GenBank/DDBJ whole genome shotgun (WGS) entry which is preliminary data.</text>
</comment>
<feature type="transmembrane region" description="Helical" evidence="4">
    <location>
        <begin position="475"/>
        <end position="496"/>
    </location>
</feature>
<keyword evidence="4" id="KW-1133">Transmembrane helix</keyword>
<feature type="transmembrane region" description="Helical" evidence="4">
    <location>
        <begin position="599"/>
        <end position="620"/>
    </location>
</feature>
<dbReference type="OrthoDB" id="6499973at2759"/>
<organism evidence="6 7">
    <name type="scientific">Entomortierella parvispora</name>
    <dbReference type="NCBI Taxonomy" id="205924"/>
    <lineage>
        <taxon>Eukaryota</taxon>
        <taxon>Fungi</taxon>
        <taxon>Fungi incertae sedis</taxon>
        <taxon>Mucoromycota</taxon>
        <taxon>Mortierellomycotina</taxon>
        <taxon>Mortierellomycetes</taxon>
        <taxon>Mortierellales</taxon>
        <taxon>Mortierellaceae</taxon>
        <taxon>Entomortierella</taxon>
    </lineage>
</organism>
<keyword evidence="7" id="KW-1185">Reference proteome</keyword>
<name>A0A9P3LT33_9FUNG</name>
<evidence type="ECO:0000259" key="5">
    <source>
        <dbReference type="PROSITE" id="PS50850"/>
    </source>
</evidence>
<protein>
    <recommendedName>
        <fullName evidence="5">Major facilitator superfamily (MFS) profile domain-containing protein</fullName>
    </recommendedName>
</protein>
<feature type="transmembrane region" description="Helical" evidence="4">
    <location>
        <begin position="332"/>
        <end position="353"/>
    </location>
</feature>
<dbReference type="InterPro" id="IPR036259">
    <property type="entry name" value="MFS_trans_sf"/>
</dbReference>
<feature type="compositionally biased region" description="Basic and acidic residues" evidence="3">
    <location>
        <begin position="84"/>
        <end position="95"/>
    </location>
</feature>
<feature type="transmembrane region" description="Helical" evidence="4">
    <location>
        <begin position="397"/>
        <end position="421"/>
    </location>
</feature>
<keyword evidence="4" id="KW-0812">Transmembrane</keyword>
<dbReference type="EMBL" id="BQFW01000002">
    <property type="protein sequence ID" value="GJJ69593.1"/>
    <property type="molecule type" value="Genomic_DNA"/>
</dbReference>
<feature type="transmembrane region" description="Helical" evidence="4">
    <location>
        <begin position="365"/>
        <end position="385"/>
    </location>
</feature>
<dbReference type="Gene3D" id="1.20.1250.20">
    <property type="entry name" value="MFS general substrate transporter like domains"/>
    <property type="match status" value="2"/>
</dbReference>
<feature type="compositionally biased region" description="Low complexity" evidence="3">
    <location>
        <begin position="11"/>
        <end position="29"/>
    </location>
</feature>
<dbReference type="SUPFAM" id="SSF103473">
    <property type="entry name" value="MFS general substrate transporter"/>
    <property type="match status" value="1"/>
</dbReference>
<reference evidence="6" key="1">
    <citation type="submission" date="2021-11" db="EMBL/GenBank/DDBJ databases">
        <authorList>
            <person name="Herlambang A."/>
            <person name="Guo Y."/>
            <person name="Takashima Y."/>
            <person name="Nishizawa T."/>
        </authorList>
    </citation>
    <scope>NUCLEOTIDE SEQUENCE</scope>
    <source>
        <strain evidence="6">E1425</strain>
    </source>
</reference>
<evidence type="ECO:0000313" key="7">
    <source>
        <dbReference type="Proteomes" id="UP000827284"/>
    </source>
</evidence>
<feature type="region of interest" description="Disordered" evidence="3">
    <location>
        <begin position="1"/>
        <end position="95"/>
    </location>
</feature>
<dbReference type="PANTHER" id="PTHR11360:SF284">
    <property type="entry name" value="EG:103B4.3 PROTEIN-RELATED"/>
    <property type="match status" value="1"/>
</dbReference>
<dbReference type="Pfam" id="PF07690">
    <property type="entry name" value="MFS_1"/>
    <property type="match status" value="1"/>
</dbReference>
<feature type="transmembrane region" description="Helical" evidence="4">
    <location>
        <begin position="570"/>
        <end position="593"/>
    </location>
</feature>
<evidence type="ECO:0000256" key="1">
    <source>
        <dbReference type="ARBA" id="ARBA00004141"/>
    </source>
</evidence>
<sequence>MADNNLPKIITTDATPGATPAATADTPDTVFFQSRQEPAVDTTRSEDEKSSDPYYTQDKNHASRDSMDSFDEEDRECLQPHQRRAVDSHDTGHQQDELAASSLRLAFSDPMLAITQLPNADRRSSIASSIHSNMTSNSSAMRRHLARLSYEKEKAEVDSIHGGAVMNNNSNADDGNHYSHSNNNNSAVAVGSAVVEDPLNPDASMPPFSMPDDMVNNDSFEDPNTPPMDKSWYGYVIVVCSFLIYAIVFGTEHTFGVYQEYYSSPSAEDWLRHAAPQQVAMIGTLATTFTYLLGVFSGRFADIAGYRASTMLGAVFMGVGLIGASFAKSLSVLYICQGVLLGIGSSLVYLPAISCPAHWFERYRSIVIGVVVCGSGFGGLVLGPLTEFLITKVGIHWTLRIQGILCLVGIGGSGMMLKTRVKQVKGQKKKIPLDLTICKETPFVTLAIANFLTSLGYMIPFFFLSTFAVFRNQSASTGAILIGILNGASLVGRLSLGFITDRVGRINMLFCCALVSGLSILCIWSVATSIQVLTVFAIVYGFTCGGYYSVIPSVIADIYGLDRLTTVTGLLYGSIGLGYLIGSPVSGVLLDITEPNTNYIYVVIFSGSSMTLSSFAVFYLKYWRSKGRWWIHG</sequence>
<dbReference type="InterPro" id="IPR050327">
    <property type="entry name" value="Proton-linked_MCT"/>
</dbReference>
<feature type="domain" description="Major facilitator superfamily (MFS) profile" evidence="5">
    <location>
        <begin position="234"/>
        <end position="625"/>
    </location>
</feature>
<feature type="compositionally biased region" description="Basic and acidic residues" evidence="3">
    <location>
        <begin position="58"/>
        <end position="67"/>
    </location>
</feature>
<feature type="transmembrane region" description="Helical" evidence="4">
    <location>
        <begin position="442"/>
        <end position="463"/>
    </location>
</feature>
<evidence type="ECO:0000256" key="4">
    <source>
        <dbReference type="SAM" id="Phobius"/>
    </source>
</evidence>
<evidence type="ECO:0000313" key="6">
    <source>
        <dbReference type="EMBL" id="GJJ69593.1"/>
    </source>
</evidence>
<dbReference type="GO" id="GO:0022857">
    <property type="term" value="F:transmembrane transporter activity"/>
    <property type="evidence" value="ECO:0007669"/>
    <property type="project" value="InterPro"/>
</dbReference>
<proteinExistence type="inferred from homology"/>
<feature type="transmembrane region" description="Helical" evidence="4">
    <location>
        <begin position="533"/>
        <end position="558"/>
    </location>
</feature>
<dbReference type="Proteomes" id="UP000827284">
    <property type="component" value="Unassembled WGS sequence"/>
</dbReference>
<evidence type="ECO:0000256" key="2">
    <source>
        <dbReference type="ARBA" id="ARBA00006727"/>
    </source>
</evidence>
<feature type="transmembrane region" description="Helical" evidence="4">
    <location>
        <begin position="308"/>
        <end position="326"/>
    </location>
</feature>
<evidence type="ECO:0000256" key="3">
    <source>
        <dbReference type="SAM" id="MobiDB-lite"/>
    </source>
</evidence>
<keyword evidence="4" id="KW-0472">Membrane</keyword>
<comment type="subcellular location">
    <subcellularLocation>
        <location evidence="1">Membrane</location>
        <topology evidence="1">Multi-pass membrane protein</topology>
    </subcellularLocation>
</comment>
<dbReference type="InterPro" id="IPR011701">
    <property type="entry name" value="MFS"/>
</dbReference>
<dbReference type="AlphaFoldDB" id="A0A9P3LT33"/>
<feature type="transmembrane region" description="Helical" evidence="4">
    <location>
        <begin position="275"/>
        <end position="296"/>
    </location>
</feature>
<feature type="transmembrane region" description="Helical" evidence="4">
    <location>
        <begin position="232"/>
        <end position="255"/>
    </location>
</feature>
<reference evidence="6" key="2">
    <citation type="journal article" date="2022" name="Microbiol. Resour. Announc.">
        <title>Whole-Genome Sequence of Entomortierella parvispora E1425, a Mucoromycotan Fungus Associated with Burkholderiaceae-Related Endosymbiotic Bacteria.</title>
        <authorList>
            <person name="Herlambang A."/>
            <person name="Guo Y."/>
            <person name="Takashima Y."/>
            <person name="Narisawa K."/>
            <person name="Ohta H."/>
            <person name="Nishizawa T."/>
        </authorList>
    </citation>
    <scope>NUCLEOTIDE SEQUENCE</scope>
    <source>
        <strain evidence="6">E1425</strain>
    </source>
</reference>
<accession>A0A9P3LT33</accession>
<gene>
    <name evidence="6" type="ORF">EMPS_01940</name>
</gene>
<dbReference type="PROSITE" id="PS50850">
    <property type="entry name" value="MFS"/>
    <property type="match status" value="1"/>
</dbReference>